<dbReference type="InterPro" id="IPR026467">
    <property type="entry name" value="Ser/Gly_Cys_C_dom"/>
</dbReference>
<evidence type="ECO:0000313" key="4">
    <source>
        <dbReference type="Proteomes" id="UP001230426"/>
    </source>
</evidence>
<feature type="region of interest" description="Disordered" evidence="1">
    <location>
        <begin position="323"/>
        <end position="351"/>
    </location>
</feature>
<gene>
    <name evidence="3" type="ORF">J2S55_004332</name>
</gene>
<feature type="transmembrane region" description="Helical" evidence="2">
    <location>
        <begin position="6"/>
        <end position="25"/>
    </location>
</feature>
<keyword evidence="2" id="KW-1133">Transmembrane helix</keyword>
<name>A0ABT9R747_9ACTN</name>
<protein>
    <recommendedName>
        <fullName evidence="5">TIGR04222 domain-containing membrane protein</fullName>
    </recommendedName>
</protein>
<dbReference type="Proteomes" id="UP001230426">
    <property type="component" value="Unassembled WGS sequence"/>
</dbReference>
<dbReference type="RefSeq" id="WP_306863864.1">
    <property type="nucleotide sequence ID" value="NZ_JAUSRB010000002.1"/>
</dbReference>
<keyword evidence="2" id="KW-0472">Membrane</keyword>
<proteinExistence type="predicted"/>
<evidence type="ECO:0000256" key="1">
    <source>
        <dbReference type="SAM" id="MobiDB-lite"/>
    </source>
</evidence>
<reference evidence="3 4" key="1">
    <citation type="submission" date="2023-07" db="EMBL/GenBank/DDBJ databases">
        <title>Sequencing the genomes of 1000 actinobacteria strains.</title>
        <authorList>
            <person name="Klenk H.-P."/>
        </authorList>
    </citation>
    <scope>NUCLEOTIDE SEQUENCE [LARGE SCALE GENOMIC DNA]</scope>
    <source>
        <strain evidence="3 4">DSM 44109</strain>
    </source>
</reference>
<evidence type="ECO:0008006" key="5">
    <source>
        <dbReference type="Google" id="ProtNLM"/>
    </source>
</evidence>
<organism evidence="3 4">
    <name type="scientific">Streptosporangium brasiliense</name>
    <dbReference type="NCBI Taxonomy" id="47480"/>
    <lineage>
        <taxon>Bacteria</taxon>
        <taxon>Bacillati</taxon>
        <taxon>Actinomycetota</taxon>
        <taxon>Actinomycetes</taxon>
        <taxon>Streptosporangiales</taxon>
        <taxon>Streptosporangiaceae</taxon>
        <taxon>Streptosporangium</taxon>
    </lineage>
</organism>
<evidence type="ECO:0000313" key="3">
    <source>
        <dbReference type="EMBL" id="MDP9865066.1"/>
    </source>
</evidence>
<keyword evidence="2" id="KW-0812">Transmembrane</keyword>
<dbReference type="EMBL" id="JAUSRB010000002">
    <property type="protein sequence ID" value="MDP9865066.1"/>
    <property type="molecule type" value="Genomic_DNA"/>
</dbReference>
<comment type="caution">
    <text evidence="3">The sequence shown here is derived from an EMBL/GenBank/DDBJ whole genome shotgun (WGS) entry which is preliminary data.</text>
</comment>
<feature type="compositionally biased region" description="Low complexity" evidence="1">
    <location>
        <begin position="107"/>
        <end position="129"/>
    </location>
</feature>
<feature type="region of interest" description="Disordered" evidence="1">
    <location>
        <begin position="73"/>
        <end position="209"/>
    </location>
</feature>
<accession>A0ABT9R747</accession>
<dbReference type="NCBIfam" id="TIGR04222">
    <property type="entry name" value="near_uncomplex"/>
    <property type="match status" value="1"/>
</dbReference>
<evidence type="ECO:0000256" key="2">
    <source>
        <dbReference type="SAM" id="Phobius"/>
    </source>
</evidence>
<sequence length="351" mass="35295">MLTTLIVVVTVALVTVAGLIALRLAMHSPKVYRGPAPDLYELSQLAGGRFRVANTALAALAARGALTARRDGRLIRVAPPPQGIADPEGTSGPEGVPPTAGTPPPGRISGPGRISDLEAASPPEGASAPKRVSGPAGIPPPAETSSPGRVSGPEGTSGLEGTAAPEGTSDLEAASAPRRVSGPAGIPPPAETSSPGRISDPEGTSGLAGASHPVEAEILALLGDRPGGLPVWEVKAAIVRGPAVTALIAHMEGLGLVEACGAARVEPTRLGQAALVHHRLRHREEASLPPRPRDHVSRAEFDLCGIALYGLGRASDRELAAVLSLSGTPAPPAPGGDRGPDAPRGRGGDDR</sequence>
<feature type="compositionally biased region" description="Basic and acidic residues" evidence="1">
    <location>
        <begin position="338"/>
        <end position="351"/>
    </location>
</feature>
<keyword evidence="4" id="KW-1185">Reference proteome</keyword>